<dbReference type="Gene3D" id="3.10.100.10">
    <property type="entry name" value="Mannose-Binding Protein A, subunit A"/>
    <property type="match status" value="2"/>
</dbReference>
<dbReference type="Pfam" id="PF00059">
    <property type="entry name" value="Lectin_C"/>
    <property type="match status" value="1"/>
</dbReference>
<dbReference type="InterPro" id="IPR016186">
    <property type="entry name" value="C-type_lectin-like/link_sf"/>
</dbReference>
<dbReference type="CDD" id="cd00037">
    <property type="entry name" value="CLECT"/>
    <property type="match status" value="1"/>
</dbReference>
<reference evidence="3" key="1">
    <citation type="submission" date="2022-01" db="EMBL/GenBank/DDBJ databases">
        <authorList>
            <person name="King R."/>
        </authorList>
    </citation>
    <scope>NUCLEOTIDE SEQUENCE</scope>
</reference>
<dbReference type="PROSITE" id="PS50041">
    <property type="entry name" value="C_TYPE_LECTIN_2"/>
    <property type="match status" value="1"/>
</dbReference>
<dbReference type="EMBL" id="OU900108">
    <property type="protein sequence ID" value="CAG9858076.1"/>
    <property type="molecule type" value="Genomic_DNA"/>
</dbReference>
<feature type="signal peptide" evidence="1">
    <location>
        <begin position="1"/>
        <end position="28"/>
    </location>
</feature>
<organism evidence="3 4">
    <name type="scientific">Phyllotreta striolata</name>
    <name type="common">Striped flea beetle</name>
    <name type="synonym">Crioceris striolata</name>
    <dbReference type="NCBI Taxonomy" id="444603"/>
    <lineage>
        <taxon>Eukaryota</taxon>
        <taxon>Metazoa</taxon>
        <taxon>Ecdysozoa</taxon>
        <taxon>Arthropoda</taxon>
        <taxon>Hexapoda</taxon>
        <taxon>Insecta</taxon>
        <taxon>Pterygota</taxon>
        <taxon>Neoptera</taxon>
        <taxon>Endopterygota</taxon>
        <taxon>Coleoptera</taxon>
        <taxon>Polyphaga</taxon>
        <taxon>Cucujiformia</taxon>
        <taxon>Chrysomeloidea</taxon>
        <taxon>Chrysomelidae</taxon>
        <taxon>Galerucinae</taxon>
        <taxon>Alticini</taxon>
        <taxon>Phyllotreta</taxon>
    </lineage>
</organism>
<evidence type="ECO:0000313" key="4">
    <source>
        <dbReference type="Proteomes" id="UP001153712"/>
    </source>
</evidence>
<dbReference type="InterPro" id="IPR001304">
    <property type="entry name" value="C-type_lectin-like"/>
</dbReference>
<keyword evidence="1" id="KW-0732">Signal</keyword>
<evidence type="ECO:0000313" key="3">
    <source>
        <dbReference type="EMBL" id="CAG9858076.1"/>
    </source>
</evidence>
<protein>
    <recommendedName>
        <fullName evidence="2">C-type lectin domain-containing protein</fullName>
    </recommendedName>
</protein>
<proteinExistence type="predicted"/>
<keyword evidence="4" id="KW-1185">Reference proteome</keyword>
<evidence type="ECO:0000256" key="1">
    <source>
        <dbReference type="SAM" id="SignalP"/>
    </source>
</evidence>
<dbReference type="InterPro" id="IPR016187">
    <property type="entry name" value="CTDL_fold"/>
</dbReference>
<dbReference type="AlphaFoldDB" id="A0A9N9XL10"/>
<sequence>MLRYKSVTFCAIFAQILVILDLFSVCYGNSGSLSQEYWKNLSGQKSPALPLVHNGVKSYYIGNIFKAEFLQAQQFCKFHGMELLSIESKEENDFLNKKIVDAGNRNERLWTSGTRVPETDHWMWLSTGKSISYFNWNIHQPDNDKQNEKCMEIVQESPAGIRYGDFKMNDVPCHYKFFFICEFKWTKNCTKFLESVHVDQDKLKEINDLIDVSSNFMSMGTGKIISNPNWLPNQPDDHLQRQKCVRLIQNSPASVRYPDFQLDDLECSVHRNFICESKRPNGCTTFLNSFYLDKDKLKEIDDHLNVR</sequence>
<feature type="domain" description="C-type lectin" evidence="2">
    <location>
        <begin position="54"/>
        <end position="182"/>
    </location>
</feature>
<dbReference type="PANTHER" id="PTHR22803">
    <property type="entry name" value="MANNOSE, PHOSPHOLIPASE, LECTIN RECEPTOR RELATED"/>
    <property type="match status" value="1"/>
</dbReference>
<dbReference type="InterPro" id="IPR050111">
    <property type="entry name" value="C-type_lectin/snaclec_domain"/>
</dbReference>
<accession>A0A9N9XL10</accession>
<dbReference type="Proteomes" id="UP001153712">
    <property type="component" value="Chromosome 15"/>
</dbReference>
<evidence type="ECO:0000259" key="2">
    <source>
        <dbReference type="PROSITE" id="PS50041"/>
    </source>
</evidence>
<feature type="chain" id="PRO_5040358073" description="C-type lectin domain-containing protein" evidence="1">
    <location>
        <begin position="29"/>
        <end position="307"/>
    </location>
</feature>
<name>A0A9N9XL10_PHYSR</name>
<gene>
    <name evidence="3" type="ORF">PHYEVI_LOCUS4469</name>
</gene>
<dbReference type="SMART" id="SM00034">
    <property type="entry name" value="CLECT"/>
    <property type="match status" value="1"/>
</dbReference>
<dbReference type="SUPFAM" id="SSF56436">
    <property type="entry name" value="C-type lectin-like"/>
    <property type="match status" value="2"/>
</dbReference>